<gene>
    <name evidence="7" type="ORF">F5R70_08135</name>
</gene>
<keyword evidence="4 6" id="KW-1133">Transmembrane helix</keyword>
<feature type="transmembrane region" description="Helical" evidence="6">
    <location>
        <begin position="231"/>
        <end position="257"/>
    </location>
</feature>
<evidence type="ECO:0000256" key="3">
    <source>
        <dbReference type="ARBA" id="ARBA00022692"/>
    </source>
</evidence>
<comment type="subcellular location">
    <subcellularLocation>
        <location evidence="1">Cell membrane</location>
        <topology evidence="1">Multi-pass membrane protein</topology>
    </subcellularLocation>
</comment>
<dbReference type="InterPro" id="IPR002293">
    <property type="entry name" value="AA/rel_permease1"/>
</dbReference>
<feature type="transmembrane region" description="Helical" evidence="6">
    <location>
        <begin position="7"/>
        <end position="27"/>
    </location>
</feature>
<evidence type="ECO:0000313" key="7">
    <source>
        <dbReference type="EMBL" id="ECW8955382.1"/>
    </source>
</evidence>
<dbReference type="Gene3D" id="1.20.1740.10">
    <property type="entry name" value="Amino acid/polyamine transporter I"/>
    <property type="match status" value="1"/>
</dbReference>
<dbReference type="PIRSF" id="PIRSF006060">
    <property type="entry name" value="AA_transporter"/>
    <property type="match status" value="1"/>
</dbReference>
<feature type="transmembrane region" description="Helical" evidence="6">
    <location>
        <begin position="410"/>
        <end position="430"/>
    </location>
</feature>
<evidence type="ECO:0000256" key="5">
    <source>
        <dbReference type="ARBA" id="ARBA00023136"/>
    </source>
</evidence>
<dbReference type="AlphaFoldDB" id="A0A698FWN7"/>
<protein>
    <submittedName>
        <fullName evidence="7">APC family permease</fullName>
    </submittedName>
</protein>
<evidence type="ECO:0000256" key="4">
    <source>
        <dbReference type="ARBA" id="ARBA00022989"/>
    </source>
</evidence>
<dbReference type="InterPro" id="IPR050367">
    <property type="entry name" value="APC_superfamily"/>
</dbReference>
<keyword evidence="5 6" id="KW-0472">Membrane</keyword>
<dbReference type="PANTHER" id="PTHR42770">
    <property type="entry name" value="AMINO ACID TRANSPORTER-RELATED"/>
    <property type="match status" value="1"/>
</dbReference>
<reference evidence="7 8" key="1">
    <citation type="submission" date="2019-09" db="EMBL/GenBank/DDBJ databases">
        <authorList>
            <consortium name="PulseNet: The National Subtyping Network for Foodborne Disease Surveillance"/>
            <person name="Tarr C.L."/>
            <person name="Trees E."/>
            <person name="Katz L.S."/>
            <person name="Carleton-Romer H.A."/>
            <person name="Stroika S."/>
            <person name="Kucerova Z."/>
            <person name="Roache K.F."/>
            <person name="Sabol A.L."/>
            <person name="Besser J."/>
            <person name="Gerner-Smidt P."/>
        </authorList>
    </citation>
    <scope>NUCLEOTIDE SEQUENCE [LARGE SCALE GENOMIC DNA]</scope>
    <source>
        <strain evidence="7 8">PNUSAC011760</strain>
    </source>
</reference>
<feature type="transmembrane region" description="Helical" evidence="6">
    <location>
        <begin position="277"/>
        <end position="309"/>
    </location>
</feature>
<dbReference type="PANTHER" id="PTHR42770:SF7">
    <property type="entry name" value="MEMBRANE PROTEIN"/>
    <property type="match status" value="1"/>
</dbReference>
<keyword evidence="2" id="KW-1003">Cell membrane</keyword>
<dbReference type="GO" id="GO:0005886">
    <property type="term" value="C:plasma membrane"/>
    <property type="evidence" value="ECO:0007669"/>
    <property type="project" value="UniProtKB-SubCell"/>
</dbReference>
<proteinExistence type="predicted"/>
<dbReference type="Pfam" id="PF13520">
    <property type="entry name" value="AA_permease_2"/>
    <property type="match status" value="1"/>
</dbReference>
<evidence type="ECO:0000256" key="2">
    <source>
        <dbReference type="ARBA" id="ARBA00022475"/>
    </source>
</evidence>
<name>A0A698FWN7_CAMLA</name>
<accession>A0A698FWN7</accession>
<sequence>MFLNYNILFFCIGCIIGWGAFALPGVLFLDLGFLNSAIGLLLGALLIIIIATNYFKLSQIFPQTGGEFLYTLHFFGRKHGFICGWFLVLAYLCIIPLNLTALSLLFDHLQFDYIQNNVLYYINNKPIYLNNIVLSLLILALVLYINLKGVKIALYIQNILTAVIFISILFCIVGMSSSEISWKNLISYVLNQDINLESILKIVAISPWLYIGFDCAVQIVQDVKHKNFHVFNKLVCASIVIGCFIYILVLTIAAFSYPYPYFKNTIWVVGQGVDSYFGFYGLLILSLGVFCAIVSGVNGFFIATCKVIYSLSENNIISKQFTRTNQHNSPILICFFVASISAILPFFGREYLLYIVDMSSIGIIISFIYISLINFKFFYSSIIDKIRSFFSLLLSCIFLFLLLFPNSPAVLKYPSFIMLALWIFLGIVFLKFRYSD</sequence>
<dbReference type="EMBL" id="AAKYAN010000029">
    <property type="protein sequence ID" value="ECW8955382.1"/>
    <property type="molecule type" value="Genomic_DNA"/>
</dbReference>
<feature type="transmembrane region" description="Helical" evidence="6">
    <location>
        <begin position="330"/>
        <end position="347"/>
    </location>
</feature>
<feature type="transmembrane region" description="Helical" evidence="6">
    <location>
        <begin position="159"/>
        <end position="178"/>
    </location>
</feature>
<dbReference type="Proteomes" id="UP000440714">
    <property type="component" value="Unassembled WGS sequence"/>
</dbReference>
<feature type="transmembrane region" description="Helical" evidence="6">
    <location>
        <begin position="353"/>
        <end position="374"/>
    </location>
</feature>
<keyword evidence="3 6" id="KW-0812">Transmembrane</keyword>
<evidence type="ECO:0000313" key="8">
    <source>
        <dbReference type="Proteomes" id="UP000440714"/>
    </source>
</evidence>
<feature type="transmembrane region" description="Helical" evidence="6">
    <location>
        <begin position="126"/>
        <end position="147"/>
    </location>
</feature>
<feature type="transmembrane region" description="Helical" evidence="6">
    <location>
        <begin position="82"/>
        <end position="106"/>
    </location>
</feature>
<feature type="transmembrane region" description="Helical" evidence="6">
    <location>
        <begin position="33"/>
        <end position="55"/>
    </location>
</feature>
<comment type="caution">
    <text evidence="7">The sequence shown here is derived from an EMBL/GenBank/DDBJ whole genome shotgun (WGS) entry which is preliminary data.</text>
</comment>
<organism evidence="7 8">
    <name type="scientific">Campylobacter lari</name>
    <dbReference type="NCBI Taxonomy" id="201"/>
    <lineage>
        <taxon>Bacteria</taxon>
        <taxon>Pseudomonadati</taxon>
        <taxon>Campylobacterota</taxon>
        <taxon>Epsilonproteobacteria</taxon>
        <taxon>Campylobacterales</taxon>
        <taxon>Campylobacteraceae</taxon>
        <taxon>Campylobacter</taxon>
    </lineage>
</organism>
<feature type="transmembrane region" description="Helical" evidence="6">
    <location>
        <begin position="386"/>
        <end position="404"/>
    </location>
</feature>
<feature type="transmembrane region" description="Helical" evidence="6">
    <location>
        <begin position="198"/>
        <end position="219"/>
    </location>
</feature>
<evidence type="ECO:0000256" key="1">
    <source>
        <dbReference type="ARBA" id="ARBA00004651"/>
    </source>
</evidence>
<dbReference type="GO" id="GO:0022857">
    <property type="term" value="F:transmembrane transporter activity"/>
    <property type="evidence" value="ECO:0007669"/>
    <property type="project" value="InterPro"/>
</dbReference>
<evidence type="ECO:0000256" key="6">
    <source>
        <dbReference type="SAM" id="Phobius"/>
    </source>
</evidence>
<dbReference type="RefSeq" id="WP_214098116.1">
    <property type="nucleotide sequence ID" value="NZ_JAHCYQ010000046.1"/>
</dbReference>